<dbReference type="EMBL" id="JAAKZV010000394">
    <property type="protein sequence ID" value="NGN70046.1"/>
    <property type="molecule type" value="Genomic_DNA"/>
</dbReference>
<dbReference type="Proteomes" id="UP000481583">
    <property type="component" value="Unassembled WGS sequence"/>
</dbReference>
<name>A0A6G4UE88_9ACTN</name>
<organism evidence="2 3">
    <name type="scientific">Streptomyces coryli</name>
    <dbReference type="NCBI Taxonomy" id="1128680"/>
    <lineage>
        <taxon>Bacteria</taxon>
        <taxon>Bacillati</taxon>
        <taxon>Actinomycetota</taxon>
        <taxon>Actinomycetes</taxon>
        <taxon>Kitasatosporales</taxon>
        <taxon>Streptomycetaceae</taxon>
        <taxon>Streptomyces</taxon>
    </lineage>
</organism>
<evidence type="ECO:0000313" key="3">
    <source>
        <dbReference type="Proteomes" id="UP000481583"/>
    </source>
</evidence>
<comment type="caution">
    <text evidence="2">The sequence shown here is derived from an EMBL/GenBank/DDBJ whole genome shotgun (WGS) entry which is preliminary data.</text>
</comment>
<sequence>MPVAVETELITGLQERAARALPARRTEVVDGWWLRDAPGGSWWTESVLPHAEHGREGLERLITAAEKQAAERGRAACFQITPGVCPAGLDTLLAERGYRRESAASLRTARVAEVRSRCAAAGVPMMGVRGTRAAGASDTDMRGTRAAAAAGASAEIRVDARPGQAWFDAWAQVSGHGADLAEEWARLERIQPPTAYASVLLDGQVAAVGRAVTDAGWAGLFGIATLPRARGRGAARAVLGALAEWAAGAEAEDLYLQVQRSNAPALRLYDRVGFGEAAAYHYRRAAH</sequence>
<dbReference type="InterPro" id="IPR016181">
    <property type="entry name" value="Acyl_CoA_acyltransferase"/>
</dbReference>
<reference evidence="2 3" key="1">
    <citation type="submission" date="2020-02" db="EMBL/GenBank/DDBJ databases">
        <title>Whole-genome analyses of novel actinobacteria.</title>
        <authorList>
            <person name="Sahin N."/>
        </authorList>
    </citation>
    <scope>NUCLEOTIDE SEQUENCE [LARGE SCALE GENOMIC DNA]</scope>
    <source>
        <strain evidence="2 3">A7024</strain>
    </source>
</reference>
<keyword evidence="2" id="KW-0808">Transferase</keyword>
<dbReference type="Gene3D" id="3.40.630.30">
    <property type="match status" value="1"/>
</dbReference>
<gene>
    <name evidence="2" type="ORF">G5C51_39935</name>
</gene>
<evidence type="ECO:0000313" key="2">
    <source>
        <dbReference type="EMBL" id="NGN70046.1"/>
    </source>
</evidence>
<dbReference type="GO" id="GO:0016747">
    <property type="term" value="F:acyltransferase activity, transferring groups other than amino-acyl groups"/>
    <property type="evidence" value="ECO:0007669"/>
    <property type="project" value="InterPro"/>
</dbReference>
<feature type="domain" description="N-acetyltransferase" evidence="1">
    <location>
        <begin position="154"/>
        <end position="287"/>
    </location>
</feature>
<dbReference type="InterPro" id="IPR000182">
    <property type="entry name" value="GNAT_dom"/>
</dbReference>
<protein>
    <submittedName>
        <fullName evidence="2">GNAT family N-acetyltransferase</fullName>
    </submittedName>
</protein>
<keyword evidence="3" id="KW-1185">Reference proteome</keyword>
<dbReference type="SUPFAM" id="SSF55729">
    <property type="entry name" value="Acyl-CoA N-acyltransferases (Nat)"/>
    <property type="match status" value="1"/>
</dbReference>
<dbReference type="AlphaFoldDB" id="A0A6G4UE88"/>
<proteinExistence type="predicted"/>
<dbReference type="PROSITE" id="PS51186">
    <property type="entry name" value="GNAT"/>
    <property type="match status" value="1"/>
</dbReference>
<evidence type="ECO:0000259" key="1">
    <source>
        <dbReference type="PROSITE" id="PS51186"/>
    </source>
</evidence>
<dbReference type="Pfam" id="PF00583">
    <property type="entry name" value="Acetyltransf_1"/>
    <property type="match status" value="1"/>
</dbReference>
<accession>A0A6G4UE88</accession>